<accession>A0ABQ9DLL0</accession>
<reference evidence="1" key="1">
    <citation type="submission" date="2019-10" db="EMBL/GenBank/DDBJ databases">
        <authorList>
            <person name="Soares A.E.R."/>
            <person name="Aleixo A."/>
            <person name="Schneider P."/>
            <person name="Miyaki C.Y."/>
            <person name="Schneider M.P."/>
            <person name="Mello C."/>
            <person name="Vasconcelos A.T.R."/>
        </authorList>
    </citation>
    <scope>NUCLEOTIDE SEQUENCE</scope>
    <source>
        <tissue evidence="1">Muscle</tissue>
    </source>
</reference>
<dbReference type="Proteomes" id="UP001145742">
    <property type="component" value="Unassembled WGS sequence"/>
</dbReference>
<sequence length="192" mass="21927">MNDPEVLYHLQKHRLSYSISPYKKHLYIWEKSKLILHLAAVLLQRDLDFYAHIVLINVALLGVDDNQLKIGQSTMNSFVGSFMDYNSDLMKKINVPTLSICENNLPYNPMCSQMEEEWLSLKTWPFSPSLQTPDETQMPCKSVSVWLNTSITNFLASDGWSYLPTLFTSFTIHENFGIVVEEEISLPGGATC</sequence>
<proteinExistence type="predicted"/>
<evidence type="ECO:0000313" key="1">
    <source>
        <dbReference type="EMBL" id="KAJ7421884.1"/>
    </source>
</evidence>
<comment type="caution">
    <text evidence="1">The sequence shown here is derived from an EMBL/GenBank/DDBJ whole genome shotgun (WGS) entry which is preliminary data.</text>
</comment>
<organism evidence="1 2">
    <name type="scientific">Willisornis vidua</name>
    <name type="common">Xingu scale-backed antbird</name>
    <dbReference type="NCBI Taxonomy" id="1566151"/>
    <lineage>
        <taxon>Eukaryota</taxon>
        <taxon>Metazoa</taxon>
        <taxon>Chordata</taxon>
        <taxon>Craniata</taxon>
        <taxon>Vertebrata</taxon>
        <taxon>Euteleostomi</taxon>
        <taxon>Archelosauria</taxon>
        <taxon>Archosauria</taxon>
        <taxon>Dinosauria</taxon>
        <taxon>Saurischia</taxon>
        <taxon>Theropoda</taxon>
        <taxon>Coelurosauria</taxon>
        <taxon>Aves</taxon>
        <taxon>Neognathae</taxon>
        <taxon>Neoaves</taxon>
        <taxon>Telluraves</taxon>
        <taxon>Australaves</taxon>
        <taxon>Passeriformes</taxon>
        <taxon>Thamnophilidae</taxon>
        <taxon>Willisornis</taxon>
    </lineage>
</organism>
<protein>
    <submittedName>
        <fullName evidence="1">Uncharacterized protein</fullName>
    </submittedName>
</protein>
<keyword evidence="2" id="KW-1185">Reference proteome</keyword>
<gene>
    <name evidence="1" type="ORF">WISP_40673</name>
</gene>
<name>A0ABQ9DLL0_9PASS</name>
<dbReference type="EMBL" id="WHWB01033108">
    <property type="protein sequence ID" value="KAJ7421884.1"/>
    <property type="molecule type" value="Genomic_DNA"/>
</dbReference>
<evidence type="ECO:0000313" key="2">
    <source>
        <dbReference type="Proteomes" id="UP001145742"/>
    </source>
</evidence>